<gene>
    <name evidence="1" type="ORF">Barrevirus19_7</name>
</gene>
<evidence type="ECO:0000313" key="1">
    <source>
        <dbReference type="EMBL" id="AYV77212.1"/>
    </source>
</evidence>
<accession>A0A3G4ZQN7</accession>
<protein>
    <submittedName>
        <fullName evidence="1">Uncharacterized protein</fullName>
    </submittedName>
</protein>
<dbReference type="EMBL" id="MK072016">
    <property type="protein sequence ID" value="AYV77212.1"/>
    <property type="molecule type" value="Genomic_DNA"/>
</dbReference>
<organism evidence="1">
    <name type="scientific">Barrevirus sp</name>
    <dbReference type="NCBI Taxonomy" id="2487763"/>
    <lineage>
        <taxon>Viruses</taxon>
        <taxon>Varidnaviria</taxon>
        <taxon>Bamfordvirae</taxon>
        <taxon>Nucleocytoviricota</taxon>
        <taxon>Megaviricetes</taxon>
        <taxon>Imitervirales</taxon>
        <taxon>Mimiviridae</taxon>
        <taxon>Klosneuvirinae</taxon>
    </lineage>
</organism>
<proteinExistence type="predicted"/>
<sequence>MSILKGHLDSFLSLLPYAKELAPKGVGSRDFETAAVSHSMRAYSNFLIGLFDDLLEVRTFKLLDDREADVAAFKETDGFIPQRYPFKPDTIEKITNTDVYHFQLIGDYLTKLIDSIKVLSSRAGTFAK</sequence>
<reference evidence="1" key="1">
    <citation type="submission" date="2018-10" db="EMBL/GenBank/DDBJ databases">
        <title>Hidden diversity of soil giant viruses.</title>
        <authorList>
            <person name="Schulz F."/>
            <person name="Alteio L."/>
            <person name="Goudeau D."/>
            <person name="Ryan E.M."/>
            <person name="Malmstrom R.R."/>
            <person name="Blanchard J."/>
            <person name="Woyke T."/>
        </authorList>
    </citation>
    <scope>NUCLEOTIDE SEQUENCE</scope>
    <source>
        <strain evidence="1">BAV1</strain>
    </source>
</reference>
<name>A0A3G4ZQN7_9VIRU</name>